<keyword evidence="6" id="KW-0472">Membrane</keyword>
<dbReference type="PANTHER" id="PTHR23033">
    <property type="entry name" value="BETA1,3-GALACTOSYLTRANSFERASE"/>
    <property type="match status" value="1"/>
</dbReference>
<comment type="subcellular location">
    <subcellularLocation>
        <location evidence="1">Membrane</location>
        <topology evidence="1">Single-pass type II membrane protein</topology>
    </subcellularLocation>
</comment>
<dbReference type="InterPro" id="IPR026050">
    <property type="entry name" value="C1GALT1/C1GALT1_chp1"/>
</dbReference>
<dbReference type="GO" id="GO:0016020">
    <property type="term" value="C:membrane"/>
    <property type="evidence" value="ECO:0007669"/>
    <property type="project" value="UniProtKB-SubCell"/>
</dbReference>
<keyword evidence="3" id="KW-0812">Transmembrane</keyword>
<evidence type="ECO:0000256" key="4">
    <source>
        <dbReference type="ARBA" id="ARBA00022968"/>
    </source>
</evidence>
<evidence type="ECO:0000256" key="1">
    <source>
        <dbReference type="ARBA" id="ARBA00004606"/>
    </source>
</evidence>
<keyword evidence="5" id="KW-1133">Transmembrane helix</keyword>
<protein>
    <recommendedName>
        <fullName evidence="9">Glycoprotein-N-acetylgalactosamine 3-beta-galactosyltransferase 1</fullName>
    </recommendedName>
</protein>
<proteinExistence type="inferred from homology"/>
<dbReference type="EMBL" id="CAXLJL010000002">
    <property type="protein sequence ID" value="CAL5129581.1"/>
    <property type="molecule type" value="Genomic_DNA"/>
</dbReference>
<accession>A0AAV2SZQ7</accession>
<comment type="similarity">
    <text evidence="2">Belongs to the glycosyltransferase 31 family. Beta3-Gal-T subfamily.</text>
</comment>
<dbReference type="Gene3D" id="3.90.550.50">
    <property type="match status" value="1"/>
</dbReference>
<dbReference type="AlphaFoldDB" id="A0AAV2SZQ7"/>
<comment type="caution">
    <text evidence="7">The sequence shown here is derived from an EMBL/GenBank/DDBJ whole genome shotgun (WGS) entry which is preliminary data.</text>
</comment>
<organism evidence="7 8">
    <name type="scientific">Calicophoron daubneyi</name>
    <name type="common">Rumen fluke</name>
    <name type="synonym">Paramphistomum daubneyi</name>
    <dbReference type="NCBI Taxonomy" id="300641"/>
    <lineage>
        <taxon>Eukaryota</taxon>
        <taxon>Metazoa</taxon>
        <taxon>Spiralia</taxon>
        <taxon>Lophotrochozoa</taxon>
        <taxon>Platyhelminthes</taxon>
        <taxon>Trematoda</taxon>
        <taxon>Digenea</taxon>
        <taxon>Plagiorchiida</taxon>
        <taxon>Pronocephalata</taxon>
        <taxon>Paramphistomoidea</taxon>
        <taxon>Paramphistomidae</taxon>
        <taxon>Calicophoron</taxon>
    </lineage>
</organism>
<evidence type="ECO:0000256" key="6">
    <source>
        <dbReference type="ARBA" id="ARBA00023136"/>
    </source>
</evidence>
<dbReference type="Proteomes" id="UP001497525">
    <property type="component" value="Unassembled WGS sequence"/>
</dbReference>
<evidence type="ECO:0000313" key="7">
    <source>
        <dbReference type="EMBL" id="CAL5129581.1"/>
    </source>
</evidence>
<keyword evidence="4" id="KW-0735">Signal-anchor</keyword>
<evidence type="ECO:0000256" key="5">
    <source>
        <dbReference type="ARBA" id="ARBA00022989"/>
    </source>
</evidence>
<reference evidence="7" key="1">
    <citation type="submission" date="2024-06" db="EMBL/GenBank/DDBJ databases">
        <authorList>
            <person name="Liu X."/>
            <person name="Lenzi L."/>
            <person name="Haldenby T S."/>
            <person name="Uol C."/>
        </authorList>
    </citation>
    <scope>NUCLEOTIDE SEQUENCE</scope>
</reference>
<evidence type="ECO:0008006" key="9">
    <source>
        <dbReference type="Google" id="ProtNLM"/>
    </source>
</evidence>
<dbReference type="PANTHER" id="PTHR23033:SF8">
    <property type="entry name" value="HEXOSYLTRANSFERASE"/>
    <property type="match status" value="1"/>
</dbReference>
<name>A0AAV2SZQ7_CALDB</name>
<evidence type="ECO:0000256" key="2">
    <source>
        <dbReference type="ARBA" id="ARBA00006462"/>
    </source>
</evidence>
<sequence length="338" mass="38563">MLGFSYSSMGVKAQDIKLFLLGMCIVFCLELAINVTNKSLMKCPVSPQLFGNDSNYFGTVDLSYAKRLASTIHVYCYILTEPSQLQSQRHVQNTWVRRCTYSAFISPGNDSVLKILDAGHDAKTYKRNSWNSMRRTLRAIYATRQNTMYFVKANYNDYIILENLRYMLEVEDPDEPFLMGRIHEPGPHGDRISGSAGYVLSKKAMELIVKDGLDKKPECEEKDLDEDVQIGLCAAAVGVDVRDNFDFLGKSRFSNVPIEEMLGPYPNNTPRWLPEETDYTLPKYNLSKLPASPLLVSFTGIDETMMYVLEYLLYHLRPHGITHRWMAQKPKVKPVVPN</sequence>
<gene>
    <name evidence="7" type="ORF">CDAUBV1_LOCUS622</name>
</gene>
<dbReference type="GO" id="GO:0016263">
    <property type="term" value="F:glycoprotein-N-acetylgalactosamine 3-beta-galactosyltransferase activity"/>
    <property type="evidence" value="ECO:0007669"/>
    <property type="project" value="TreeGrafter"/>
</dbReference>
<evidence type="ECO:0000313" key="8">
    <source>
        <dbReference type="Proteomes" id="UP001497525"/>
    </source>
</evidence>
<evidence type="ECO:0000256" key="3">
    <source>
        <dbReference type="ARBA" id="ARBA00022692"/>
    </source>
</evidence>